<gene>
    <name evidence="2" type="ORF">I2H31_18655</name>
</gene>
<comment type="caution">
    <text evidence="2">The sequence shown here is derived from an EMBL/GenBank/DDBJ whole genome shotgun (WGS) entry which is preliminary data.</text>
</comment>
<evidence type="ECO:0000313" key="3">
    <source>
        <dbReference type="Proteomes" id="UP000618931"/>
    </source>
</evidence>
<evidence type="ECO:0000313" key="2">
    <source>
        <dbReference type="EMBL" id="MBF9223131.1"/>
    </source>
</evidence>
<keyword evidence="3" id="KW-1185">Reference proteome</keyword>
<protein>
    <recommendedName>
        <fullName evidence="4">Prevent-host-death protein</fullName>
    </recommendedName>
</protein>
<dbReference type="RefSeq" id="WP_196294577.1">
    <property type="nucleotide sequence ID" value="NZ_JADQDM010000012.1"/>
</dbReference>
<organism evidence="2 3">
    <name type="scientific">Hymenobacter ruricola</name>
    <dbReference type="NCBI Taxonomy" id="2791023"/>
    <lineage>
        <taxon>Bacteria</taxon>
        <taxon>Pseudomonadati</taxon>
        <taxon>Bacteroidota</taxon>
        <taxon>Cytophagia</taxon>
        <taxon>Cytophagales</taxon>
        <taxon>Hymenobacteraceae</taxon>
        <taxon>Hymenobacter</taxon>
    </lineage>
</organism>
<evidence type="ECO:0000256" key="1">
    <source>
        <dbReference type="SAM" id="MobiDB-lite"/>
    </source>
</evidence>
<dbReference type="EMBL" id="JADQDM010000012">
    <property type="protein sequence ID" value="MBF9223131.1"/>
    <property type="molecule type" value="Genomic_DNA"/>
</dbReference>
<accession>A0ABS0I8P0</accession>
<dbReference type="Proteomes" id="UP000618931">
    <property type="component" value="Unassembled WGS sequence"/>
</dbReference>
<proteinExistence type="predicted"/>
<reference evidence="2 3" key="1">
    <citation type="submission" date="2020-11" db="EMBL/GenBank/DDBJ databases">
        <authorList>
            <person name="Kim M.K."/>
        </authorList>
    </citation>
    <scope>NUCLEOTIDE SEQUENCE [LARGE SCALE GENOMIC DNA]</scope>
    <source>
        <strain evidence="2 3">BT662</strain>
    </source>
</reference>
<name>A0ABS0I8P0_9BACT</name>
<feature type="region of interest" description="Disordered" evidence="1">
    <location>
        <begin position="36"/>
        <end position="59"/>
    </location>
</feature>
<evidence type="ECO:0008006" key="4">
    <source>
        <dbReference type="Google" id="ProtNLM"/>
    </source>
</evidence>
<sequence>MKTTTQLPSDASAPEVVLSEARKRAAFKALRQRYEAHEQATGTKSAEAFTKLQAGEGAK</sequence>